<evidence type="ECO:0000256" key="6">
    <source>
        <dbReference type="SAM" id="Coils"/>
    </source>
</evidence>
<dbReference type="SUPFAM" id="SSF51412">
    <property type="entry name" value="Inosine monophosphate dehydrogenase (IMPDH)"/>
    <property type="match status" value="1"/>
</dbReference>
<accession>A0A1E5GPW7</accession>
<feature type="coiled-coil region" evidence="6">
    <location>
        <begin position="174"/>
        <end position="201"/>
    </location>
</feature>
<dbReference type="GO" id="GO:0018580">
    <property type="term" value="F:nitronate monooxygenase activity"/>
    <property type="evidence" value="ECO:0007669"/>
    <property type="project" value="InterPro"/>
</dbReference>
<dbReference type="RefSeq" id="WP_069663498.1">
    <property type="nucleotide sequence ID" value="NZ_JBHUJJ010000001.1"/>
</dbReference>
<organism evidence="7 8">
    <name type="scientific">Enterococcus termitis</name>
    <dbReference type="NCBI Taxonomy" id="332950"/>
    <lineage>
        <taxon>Bacteria</taxon>
        <taxon>Bacillati</taxon>
        <taxon>Bacillota</taxon>
        <taxon>Bacilli</taxon>
        <taxon>Lactobacillales</taxon>
        <taxon>Enterococcaceae</taxon>
        <taxon>Enterococcus</taxon>
    </lineage>
</organism>
<dbReference type="CDD" id="cd04730">
    <property type="entry name" value="NPD_like"/>
    <property type="match status" value="1"/>
</dbReference>
<proteinExistence type="predicted"/>
<dbReference type="InterPro" id="IPR004136">
    <property type="entry name" value="NMO"/>
</dbReference>
<reference evidence="8" key="1">
    <citation type="submission" date="2016-09" db="EMBL/GenBank/DDBJ databases">
        <authorList>
            <person name="Gulvik C.A."/>
        </authorList>
    </citation>
    <scope>NUCLEOTIDE SEQUENCE [LARGE SCALE GENOMIC DNA]</scope>
    <source>
        <strain evidence="8">LMG 8895</strain>
    </source>
</reference>
<dbReference type="InterPro" id="IPR013785">
    <property type="entry name" value="Aldolase_TIM"/>
</dbReference>
<dbReference type="PANTHER" id="PTHR32332:SF18">
    <property type="entry name" value="2-NITROPROPANE DIOXYGENASE"/>
    <property type="match status" value="1"/>
</dbReference>
<gene>
    <name evidence="7" type="ORF">BCR25_19040</name>
</gene>
<evidence type="ECO:0000313" key="8">
    <source>
        <dbReference type="Proteomes" id="UP000095094"/>
    </source>
</evidence>
<keyword evidence="5" id="KW-0560">Oxidoreductase</keyword>
<dbReference type="Proteomes" id="UP000095094">
    <property type="component" value="Unassembled WGS sequence"/>
</dbReference>
<evidence type="ECO:0000256" key="2">
    <source>
        <dbReference type="ARBA" id="ARBA00013457"/>
    </source>
</evidence>
<dbReference type="GO" id="GO:0051213">
    <property type="term" value="F:dioxygenase activity"/>
    <property type="evidence" value="ECO:0007669"/>
    <property type="project" value="UniProtKB-KW"/>
</dbReference>
<evidence type="ECO:0000256" key="3">
    <source>
        <dbReference type="ARBA" id="ARBA00022630"/>
    </source>
</evidence>
<comment type="function">
    <text evidence="1">Nitronate monooxygenase that uses molecular oxygen to catalyze the oxidative denitrification of alkyl nitronates. Acts on propionate 3-nitronate (P3N), the presumed physiological substrate. Probably functions in the detoxification of P3N, a metabolic poison produced by plants and fungi as a defense mechanism.</text>
</comment>
<protein>
    <recommendedName>
        <fullName evidence="2">Probable nitronate monooxygenase</fullName>
    </recommendedName>
</protein>
<evidence type="ECO:0000256" key="5">
    <source>
        <dbReference type="ARBA" id="ARBA00023002"/>
    </source>
</evidence>
<dbReference type="Gene3D" id="3.20.20.70">
    <property type="entry name" value="Aldolase class I"/>
    <property type="match status" value="1"/>
</dbReference>
<dbReference type="EMBL" id="MIJY01000018">
    <property type="protein sequence ID" value="OEG14747.1"/>
    <property type="molecule type" value="Genomic_DNA"/>
</dbReference>
<evidence type="ECO:0000256" key="1">
    <source>
        <dbReference type="ARBA" id="ARBA00003535"/>
    </source>
</evidence>
<keyword evidence="7" id="KW-0223">Dioxygenase</keyword>
<dbReference type="PANTHER" id="PTHR32332">
    <property type="entry name" value="2-NITROPROPANE DIOXYGENASE"/>
    <property type="match status" value="1"/>
</dbReference>
<evidence type="ECO:0000256" key="4">
    <source>
        <dbReference type="ARBA" id="ARBA00022643"/>
    </source>
</evidence>
<keyword evidence="8" id="KW-1185">Reference proteome</keyword>
<keyword evidence="4" id="KW-0288">FMN</keyword>
<evidence type="ECO:0000313" key="7">
    <source>
        <dbReference type="EMBL" id="OEG14747.1"/>
    </source>
</evidence>
<dbReference type="OrthoDB" id="9778912at2"/>
<dbReference type="AlphaFoldDB" id="A0A1E5GPW7"/>
<comment type="caution">
    <text evidence="7">The sequence shown here is derived from an EMBL/GenBank/DDBJ whole genome shotgun (WGS) entry which is preliminary data.</text>
</comment>
<sequence>MSLKPLVIDNLVAKVPIIQGGMGIGISLANLAGAVSREGGIGILSTAQIGYQEELFEKSPLRANMLAIEKQFKKAKEIANNGLIGFNIMAATFHYDRYVKRCVEVGADVIISGAGLPITLPELVEGSQTKIAPIVSSSKGAKVLLNTWKKRYNKTADFVVIEGPEAGGHLGFKAETLSKNIEQMDDEIVKIVETIRSFEEDFGKDIPIIFAGGVFDRSDIDHYLALGCSGVQMATRFVVTEECDAPEAFKTAYINAEQEDITIIKSPVGMPGRAIKNRFSERIKHEQVPIEKCRSCLSYKHCDRETIPYCITETLLNAVTKDPNDALIFAGSNAYRIKEKTTVKAIFAELTTA</sequence>
<dbReference type="Pfam" id="PF03060">
    <property type="entry name" value="NMO"/>
    <property type="match status" value="1"/>
</dbReference>
<keyword evidence="3" id="KW-0285">Flavoprotein</keyword>
<dbReference type="PATRIC" id="fig|332950.4.peg.2575"/>
<name>A0A1E5GPW7_9ENTE</name>
<keyword evidence="6" id="KW-0175">Coiled coil</keyword>